<keyword evidence="3" id="KW-0456">Lyase</keyword>
<evidence type="ECO:0000313" key="5">
    <source>
        <dbReference type="Proteomes" id="UP000184204"/>
    </source>
</evidence>
<dbReference type="InterPro" id="IPR037523">
    <property type="entry name" value="VOC_core"/>
</dbReference>
<dbReference type="PANTHER" id="PTHR36113:SF3">
    <property type="entry name" value="SLL5075 PROTEIN"/>
    <property type="match status" value="1"/>
</dbReference>
<reference evidence="3" key="3">
    <citation type="submission" date="2016-11" db="EMBL/GenBank/DDBJ databases">
        <authorList>
            <person name="Varghese N."/>
            <person name="Submissions S."/>
        </authorList>
    </citation>
    <scope>NUCLEOTIDE SEQUENCE</scope>
    <source>
        <strain evidence="3">DSM 1682</strain>
    </source>
</reference>
<feature type="domain" description="VOC" evidence="1">
    <location>
        <begin position="2"/>
        <end position="121"/>
    </location>
</feature>
<accession>A0A0X1U8E5</accession>
<keyword evidence="4" id="KW-1185">Reference proteome</keyword>
<evidence type="ECO:0000313" key="3">
    <source>
        <dbReference type="EMBL" id="SHF12505.1"/>
    </source>
</evidence>
<dbReference type="InterPro" id="IPR004360">
    <property type="entry name" value="Glyas_Fos-R_dOase_dom"/>
</dbReference>
<sequence>MKFLWTTVHVKNLEESIAFYTQVIGLQVVNRFKAGKGVEIAFMGNGVDGETLVELLEDENHDNVTFGGGVSIGFAIKSVEDMIKSLEEKNIKIYSGPFETPDATFFFIKDPSGFNVQLFQYK</sequence>
<dbReference type="PANTHER" id="PTHR36113">
    <property type="entry name" value="LYASE, PUTATIVE-RELATED-RELATED"/>
    <property type="match status" value="1"/>
</dbReference>
<name>A0A0X1U8E5_ANAPI</name>
<protein>
    <submittedName>
        <fullName evidence="3">Lactoylglutathione lyase</fullName>
        <ecNumber evidence="2">4.4.1.5</ecNumber>
    </submittedName>
</protein>
<dbReference type="RefSeq" id="WP_066050001.1">
    <property type="nucleotide sequence ID" value="NZ_CP014223.1"/>
</dbReference>
<dbReference type="EMBL" id="FQUA01000018">
    <property type="protein sequence ID" value="SHF12505.1"/>
    <property type="molecule type" value="Genomic_DNA"/>
</dbReference>
<dbReference type="AlphaFoldDB" id="A0A0X1U8E5"/>
<dbReference type="KEGG" id="cpro:CPRO_16130"/>
<reference evidence="5" key="4">
    <citation type="submission" date="2016-11" db="EMBL/GenBank/DDBJ databases">
        <authorList>
            <person name="Jaros S."/>
            <person name="Januszkiewicz K."/>
            <person name="Wedrychowicz H."/>
        </authorList>
    </citation>
    <scope>NUCLEOTIDE SEQUENCE [LARGE SCALE GENOMIC DNA]</scope>
    <source>
        <strain evidence="5">DSM 1682</strain>
    </source>
</reference>
<dbReference type="EMBL" id="CP014223">
    <property type="protein sequence ID" value="AMJ41203.1"/>
    <property type="molecule type" value="Genomic_DNA"/>
</dbReference>
<dbReference type="Proteomes" id="UP000184204">
    <property type="component" value="Unassembled WGS sequence"/>
</dbReference>
<dbReference type="PROSITE" id="PS51819">
    <property type="entry name" value="VOC"/>
    <property type="match status" value="1"/>
</dbReference>
<reference evidence="4" key="2">
    <citation type="submission" date="2016-01" db="EMBL/GenBank/DDBJ databases">
        <authorList>
            <person name="Poehlein A."/>
            <person name="Schlien K."/>
            <person name="Gottschalk G."/>
            <person name="Buckel W."/>
            <person name="Daniel R."/>
        </authorList>
    </citation>
    <scope>NUCLEOTIDE SEQUENCE [LARGE SCALE GENOMIC DNA]</scope>
    <source>
        <strain evidence="4">X2</strain>
    </source>
</reference>
<dbReference type="GO" id="GO:0004462">
    <property type="term" value="F:lactoylglutathione lyase activity"/>
    <property type="evidence" value="ECO:0007669"/>
    <property type="project" value="UniProtKB-EC"/>
</dbReference>
<dbReference type="InterPro" id="IPR029068">
    <property type="entry name" value="Glyas_Bleomycin-R_OHBP_Dase"/>
</dbReference>
<dbReference type="CDD" id="cd06587">
    <property type="entry name" value="VOC"/>
    <property type="match status" value="1"/>
</dbReference>
<proteinExistence type="predicted"/>
<dbReference type="Proteomes" id="UP000068026">
    <property type="component" value="Chromosome"/>
</dbReference>
<reference evidence="2 4" key="1">
    <citation type="journal article" date="2016" name="Genome Announc.">
        <title>Complete Genome Sequence of the Amino Acid-Fermenting Clostridium propionicum X2 (DSM 1682).</title>
        <authorList>
            <person name="Poehlein A."/>
            <person name="Schlien K."/>
            <person name="Chowdhury N.P."/>
            <person name="Gottschalk G."/>
            <person name="Buckel W."/>
            <person name="Daniel R."/>
        </authorList>
    </citation>
    <scope>NUCLEOTIDE SEQUENCE [LARGE SCALE GENOMIC DNA]</scope>
    <source>
        <strain evidence="2 4">X2</strain>
    </source>
</reference>
<dbReference type="SUPFAM" id="SSF54593">
    <property type="entry name" value="Glyoxalase/Bleomycin resistance protein/Dihydroxybiphenyl dioxygenase"/>
    <property type="match status" value="1"/>
</dbReference>
<dbReference type="OrthoDB" id="192739at2"/>
<evidence type="ECO:0000313" key="2">
    <source>
        <dbReference type="EMBL" id="AMJ41203.1"/>
    </source>
</evidence>
<gene>
    <name evidence="2" type="primary">gloA_1</name>
    <name evidence="2" type="ORF">CPRO_16130</name>
    <name evidence="3" type="ORF">SAMN02745151_02866</name>
</gene>
<evidence type="ECO:0000313" key="4">
    <source>
        <dbReference type="Proteomes" id="UP000068026"/>
    </source>
</evidence>
<dbReference type="Gene3D" id="3.10.180.10">
    <property type="entry name" value="2,3-Dihydroxybiphenyl 1,2-Dioxygenase, domain 1"/>
    <property type="match status" value="1"/>
</dbReference>
<evidence type="ECO:0000259" key="1">
    <source>
        <dbReference type="PROSITE" id="PS51819"/>
    </source>
</evidence>
<dbReference type="Pfam" id="PF00903">
    <property type="entry name" value="Glyoxalase"/>
    <property type="match status" value="1"/>
</dbReference>
<organism evidence="3 5">
    <name type="scientific">Anaerotignum propionicum DSM 1682</name>
    <dbReference type="NCBI Taxonomy" id="991789"/>
    <lineage>
        <taxon>Bacteria</taxon>
        <taxon>Bacillati</taxon>
        <taxon>Bacillota</taxon>
        <taxon>Clostridia</taxon>
        <taxon>Lachnospirales</taxon>
        <taxon>Anaerotignaceae</taxon>
        <taxon>Anaerotignum</taxon>
    </lineage>
</organism>
<dbReference type="InterPro" id="IPR051332">
    <property type="entry name" value="Fosfomycin_Res_Enzymes"/>
</dbReference>
<dbReference type="EC" id="4.4.1.5" evidence="2"/>